<keyword evidence="2" id="KW-1185">Reference proteome</keyword>
<dbReference type="EMBL" id="UYRT01009141">
    <property type="protein sequence ID" value="VDK46658.1"/>
    <property type="molecule type" value="Genomic_DNA"/>
</dbReference>
<evidence type="ECO:0000313" key="2">
    <source>
        <dbReference type="Proteomes" id="UP000271098"/>
    </source>
</evidence>
<sequence>MEVYVDDEAKLTLHGLQQHYVKMKETEKNRKLLELLDQLEFNQVWACKINLYTLLRPWESGMNQILPFGTVPTAFLHVPCLTFSCAIALV</sequence>
<dbReference type="OrthoDB" id="196131at2759"/>
<evidence type="ECO:0000313" key="3">
    <source>
        <dbReference type="WBParaSite" id="GPUH_0000469401-mRNA-1"/>
    </source>
</evidence>
<dbReference type="AlphaFoldDB" id="A0A183D7J6"/>
<evidence type="ECO:0000313" key="1">
    <source>
        <dbReference type="EMBL" id="VDK46658.1"/>
    </source>
</evidence>
<organism evidence="3">
    <name type="scientific">Gongylonema pulchrum</name>
    <dbReference type="NCBI Taxonomy" id="637853"/>
    <lineage>
        <taxon>Eukaryota</taxon>
        <taxon>Metazoa</taxon>
        <taxon>Ecdysozoa</taxon>
        <taxon>Nematoda</taxon>
        <taxon>Chromadorea</taxon>
        <taxon>Rhabditida</taxon>
        <taxon>Spirurina</taxon>
        <taxon>Spiruromorpha</taxon>
        <taxon>Spiruroidea</taxon>
        <taxon>Gongylonematidae</taxon>
        <taxon>Gongylonema</taxon>
    </lineage>
</organism>
<gene>
    <name evidence="1" type="ORF">GPUH_LOCUS4685</name>
</gene>
<reference evidence="3" key="1">
    <citation type="submission" date="2016-06" db="UniProtKB">
        <authorList>
            <consortium name="WormBaseParasite"/>
        </authorList>
    </citation>
    <scope>IDENTIFICATION</scope>
</reference>
<reference evidence="1 2" key="2">
    <citation type="submission" date="2018-11" db="EMBL/GenBank/DDBJ databases">
        <authorList>
            <consortium name="Pathogen Informatics"/>
        </authorList>
    </citation>
    <scope>NUCLEOTIDE SEQUENCE [LARGE SCALE GENOMIC DNA]</scope>
</reference>
<protein>
    <submittedName>
        <fullName evidence="3">Reverse transcriptase domain-containing protein</fullName>
    </submittedName>
</protein>
<name>A0A183D7J6_9BILA</name>
<proteinExistence type="predicted"/>
<accession>A0A183D7J6</accession>
<dbReference type="WBParaSite" id="GPUH_0000469401-mRNA-1">
    <property type="protein sequence ID" value="GPUH_0000469401-mRNA-1"/>
    <property type="gene ID" value="GPUH_0000469401"/>
</dbReference>
<dbReference type="Proteomes" id="UP000271098">
    <property type="component" value="Unassembled WGS sequence"/>
</dbReference>